<comment type="caution">
    <text evidence="1">The sequence shown here is derived from an EMBL/GenBank/DDBJ whole genome shotgun (WGS) entry which is preliminary data.</text>
</comment>
<dbReference type="Proteomes" id="UP001230220">
    <property type="component" value="Unassembled WGS sequence"/>
</dbReference>
<dbReference type="PROSITE" id="PS51257">
    <property type="entry name" value="PROKAR_LIPOPROTEIN"/>
    <property type="match status" value="1"/>
</dbReference>
<evidence type="ECO:0000313" key="2">
    <source>
        <dbReference type="Proteomes" id="UP001230220"/>
    </source>
</evidence>
<reference evidence="1 2" key="1">
    <citation type="submission" date="2023-07" db="EMBL/GenBank/DDBJ databases">
        <title>Genomic Encyclopedia of Type Strains, Phase IV (KMG-IV): sequencing the most valuable type-strain genomes for metagenomic binning, comparative biology and taxonomic classification.</title>
        <authorList>
            <person name="Goeker M."/>
        </authorList>
    </citation>
    <scope>NUCLEOTIDE SEQUENCE [LARGE SCALE GENOMIC DNA]</scope>
    <source>
        <strain evidence="1 2">DSM 16784</strain>
    </source>
</reference>
<protein>
    <recommendedName>
        <fullName evidence="3">Lipoprotein</fullName>
    </recommendedName>
</protein>
<keyword evidence="2" id="KW-1185">Reference proteome</keyword>
<sequence length="119" mass="13934">MKKIIGLLAVSLIVIVGCEKKHKEPSNIFLNLKEEGFKFSKTELTDIDLPIVYIEDDEVEIWVYIGLNEEDKKNVGFIMYYYDKRNKNHGGRVTDEGVKLATPDCEYYDKYTIEKYELK</sequence>
<organism evidence="1 2">
    <name type="scientific">Breznakia pachnodae</name>
    <dbReference type="NCBI Taxonomy" id="265178"/>
    <lineage>
        <taxon>Bacteria</taxon>
        <taxon>Bacillati</taxon>
        <taxon>Bacillota</taxon>
        <taxon>Erysipelotrichia</taxon>
        <taxon>Erysipelotrichales</taxon>
        <taxon>Erysipelotrichaceae</taxon>
        <taxon>Breznakia</taxon>
    </lineage>
</organism>
<evidence type="ECO:0008006" key="3">
    <source>
        <dbReference type="Google" id="ProtNLM"/>
    </source>
</evidence>
<accession>A0ABU0E4R4</accession>
<evidence type="ECO:0000313" key="1">
    <source>
        <dbReference type="EMBL" id="MDQ0361889.1"/>
    </source>
</evidence>
<dbReference type="RefSeq" id="WP_307409001.1">
    <property type="nucleotide sequence ID" value="NZ_JAUSUR010000004.1"/>
</dbReference>
<gene>
    <name evidence="1" type="ORF">J2S15_002639</name>
</gene>
<dbReference type="EMBL" id="JAUSUR010000004">
    <property type="protein sequence ID" value="MDQ0361889.1"/>
    <property type="molecule type" value="Genomic_DNA"/>
</dbReference>
<name>A0ABU0E4R4_9FIRM</name>
<proteinExistence type="predicted"/>